<dbReference type="GO" id="GO:0032259">
    <property type="term" value="P:methylation"/>
    <property type="evidence" value="ECO:0007669"/>
    <property type="project" value="UniProtKB-KW"/>
</dbReference>
<keyword evidence="2 4" id="KW-0808">Transferase</keyword>
<sequence length="195" mass="21212">METRPAGTAGYREDAGELARQYESVTFEKVHREVLHLFPEAPARVLDLGAGTGRDAAALAARGHTVVAVEPTVELRVHEAAGFTWLSDSLPELREVAGKFDLVLATAVWMHLDPAERGRAMRRVSELLAPQGRVLLLLRHGPVPQGRRMHPVSADETVALAGEFGLVEVHRSERADAHGRTGVSWTHLGLDLKSA</sequence>
<comment type="caution">
    <text evidence="4">The sequence shown here is derived from an EMBL/GenBank/DDBJ whole genome shotgun (WGS) entry which is preliminary data.</text>
</comment>
<reference evidence="4 5" key="1">
    <citation type="submission" date="2019-06" db="EMBL/GenBank/DDBJ databases">
        <title>Sequencing the genomes of 1000 actinobacteria strains.</title>
        <authorList>
            <person name="Klenk H.-P."/>
        </authorList>
    </citation>
    <scope>NUCLEOTIDE SEQUENCE [LARGE SCALE GENOMIC DNA]</scope>
    <source>
        <strain evidence="4 5">DSM 41649</strain>
    </source>
</reference>
<dbReference type="Proteomes" id="UP000318416">
    <property type="component" value="Unassembled WGS sequence"/>
</dbReference>
<accession>A0A561ESI8</accession>
<keyword evidence="5" id="KW-1185">Reference proteome</keyword>
<dbReference type="InterPro" id="IPR029063">
    <property type="entry name" value="SAM-dependent_MTases_sf"/>
</dbReference>
<keyword evidence="1 4" id="KW-0489">Methyltransferase</keyword>
<dbReference type="OrthoDB" id="9810615at2"/>
<evidence type="ECO:0000313" key="4">
    <source>
        <dbReference type="EMBL" id="TWE18561.1"/>
    </source>
</evidence>
<proteinExistence type="predicted"/>
<evidence type="ECO:0000256" key="1">
    <source>
        <dbReference type="ARBA" id="ARBA00022603"/>
    </source>
</evidence>
<dbReference type="PANTHER" id="PTHR43464">
    <property type="entry name" value="METHYLTRANSFERASE"/>
    <property type="match status" value="1"/>
</dbReference>
<dbReference type="EMBL" id="VIVR01000001">
    <property type="protein sequence ID" value="TWE18561.1"/>
    <property type="molecule type" value="Genomic_DNA"/>
</dbReference>
<dbReference type="SUPFAM" id="SSF53335">
    <property type="entry name" value="S-adenosyl-L-methionine-dependent methyltransferases"/>
    <property type="match status" value="1"/>
</dbReference>
<dbReference type="RefSeq" id="WP_145791901.1">
    <property type="nucleotide sequence ID" value="NZ_BAAABR010000080.1"/>
</dbReference>
<dbReference type="GO" id="GO:0008168">
    <property type="term" value="F:methyltransferase activity"/>
    <property type="evidence" value="ECO:0007669"/>
    <property type="project" value="UniProtKB-KW"/>
</dbReference>
<protein>
    <submittedName>
        <fullName evidence="4">Methyltransferase family protein</fullName>
    </submittedName>
</protein>
<dbReference type="AlphaFoldDB" id="A0A561ESI8"/>
<name>A0A561ESI8_9ACTN</name>
<dbReference type="PANTHER" id="PTHR43464:SF19">
    <property type="entry name" value="UBIQUINONE BIOSYNTHESIS O-METHYLTRANSFERASE, MITOCHONDRIAL"/>
    <property type="match status" value="1"/>
</dbReference>
<keyword evidence="3" id="KW-0949">S-adenosyl-L-methionine</keyword>
<evidence type="ECO:0000256" key="3">
    <source>
        <dbReference type="ARBA" id="ARBA00022691"/>
    </source>
</evidence>
<dbReference type="Gene3D" id="3.40.50.150">
    <property type="entry name" value="Vaccinia Virus protein VP39"/>
    <property type="match status" value="1"/>
</dbReference>
<evidence type="ECO:0000256" key="2">
    <source>
        <dbReference type="ARBA" id="ARBA00022679"/>
    </source>
</evidence>
<gene>
    <name evidence="4" type="ORF">FB465_3641</name>
</gene>
<dbReference type="CDD" id="cd02440">
    <property type="entry name" value="AdoMet_MTases"/>
    <property type="match status" value="1"/>
</dbReference>
<evidence type="ECO:0000313" key="5">
    <source>
        <dbReference type="Proteomes" id="UP000318416"/>
    </source>
</evidence>
<organism evidence="4 5">
    <name type="scientific">Kitasatospora atroaurantiaca</name>
    <dbReference type="NCBI Taxonomy" id="285545"/>
    <lineage>
        <taxon>Bacteria</taxon>
        <taxon>Bacillati</taxon>
        <taxon>Actinomycetota</taxon>
        <taxon>Actinomycetes</taxon>
        <taxon>Kitasatosporales</taxon>
        <taxon>Streptomycetaceae</taxon>
        <taxon>Kitasatospora</taxon>
    </lineage>
</organism>
<dbReference type="Pfam" id="PF13489">
    <property type="entry name" value="Methyltransf_23"/>
    <property type="match status" value="1"/>
</dbReference>